<feature type="region of interest" description="Disordered" evidence="1">
    <location>
        <begin position="85"/>
        <end position="107"/>
    </location>
</feature>
<reference evidence="3" key="1">
    <citation type="journal article" date="2015" name="Proc. Natl. Acad. Sci. U.S.A.">
        <title>Genome sequencing of adzuki bean (Vigna angularis) provides insight into high starch and low fat accumulation and domestication.</title>
        <authorList>
            <person name="Yang K."/>
            <person name="Tian Z."/>
            <person name="Chen C."/>
            <person name="Luo L."/>
            <person name="Zhao B."/>
            <person name="Wang Z."/>
            <person name="Yu L."/>
            <person name="Li Y."/>
            <person name="Sun Y."/>
            <person name="Li W."/>
            <person name="Chen Y."/>
            <person name="Li Y."/>
            <person name="Zhang Y."/>
            <person name="Ai D."/>
            <person name="Zhao J."/>
            <person name="Shang C."/>
            <person name="Ma Y."/>
            <person name="Wu B."/>
            <person name="Wang M."/>
            <person name="Gao L."/>
            <person name="Sun D."/>
            <person name="Zhang P."/>
            <person name="Guo F."/>
            <person name="Wang W."/>
            <person name="Li Y."/>
            <person name="Wang J."/>
            <person name="Varshney R.K."/>
            <person name="Wang J."/>
            <person name="Ling H.Q."/>
            <person name="Wan P."/>
        </authorList>
    </citation>
    <scope>NUCLEOTIDE SEQUENCE</scope>
    <source>
        <strain evidence="3">cv. Jingnong 6</strain>
    </source>
</reference>
<dbReference type="Gramene" id="KOM54525">
    <property type="protein sequence ID" value="KOM54525"/>
    <property type="gene ID" value="LR48_Vigan10g041700"/>
</dbReference>
<feature type="region of interest" description="Disordered" evidence="1">
    <location>
        <begin position="1"/>
        <end position="22"/>
    </location>
</feature>
<feature type="compositionally biased region" description="Basic and acidic residues" evidence="1">
    <location>
        <begin position="186"/>
        <end position="215"/>
    </location>
</feature>
<dbReference type="EMBL" id="CM003380">
    <property type="protein sequence ID" value="KOM54525.1"/>
    <property type="molecule type" value="Genomic_DNA"/>
</dbReference>
<dbReference type="STRING" id="3914.A0A0L9VHI9"/>
<feature type="region of interest" description="Disordered" evidence="1">
    <location>
        <begin position="148"/>
        <end position="216"/>
    </location>
</feature>
<gene>
    <name evidence="2" type="ORF">LR48_Vigan10g041700</name>
</gene>
<organism evidence="2 3">
    <name type="scientific">Phaseolus angularis</name>
    <name type="common">Azuki bean</name>
    <name type="synonym">Vigna angularis</name>
    <dbReference type="NCBI Taxonomy" id="3914"/>
    <lineage>
        <taxon>Eukaryota</taxon>
        <taxon>Viridiplantae</taxon>
        <taxon>Streptophyta</taxon>
        <taxon>Embryophyta</taxon>
        <taxon>Tracheophyta</taxon>
        <taxon>Spermatophyta</taxon>
        <taxon>Magnoliopsida</taxon>
        <taxon>eudicotyledons</taxon>
        <taxon>Gunneridae</taxon>
        <taxon>Pentapetalae</taxon>
        <taxon>rosids</taxon>
        <taxon>fabids</taxon>
        <taxon>Fabales</taxon>
        <taxon>Fabaceae</taxon>
        <taxon>Papilionoideae</taxon>
        <taxon>50 kb inversion clade</taxon>
        <taxon>NPAAA clade</taxon>
        <taxon>indigoferoid/millettioid clade</taxon>
        <taxon>Phaseoleae</taxon>
        <taxon>Vigna</taxon>
    </lineage>
</organism>
<name>A0A0L9VHI9_PHAAN</name>
<feature type="region of interest" description="Disordered" evidence="1">
    <location>
        <begin position="118"/>
        <end position="137"/>
    </location>
</feature>
<evidence type="ECO:0000313" key="2">
    <source>
        <dbReference type="EMBL" id="KOM54525.1"/>
    </source>
</evidence>
<protein>
    <submittedName>
        <fullName evidence="2">Uncharacterized protein</fullName>
    </submittedName>
</protein>
<dbReference type="AlphaFoldDB" id="A0A0L9VHI9"/>
<sequence>MDYEAHGFGANGEGESKRVGEGVSEEIVVGSDSLKSLDVEEDFQEAMEPREQVHDQGSELRPEEAVVDKLDDTNVGSSLTSALVDEQSSDVVQEPDSSKEAIGADSEYVNLGETDLIANQDSKWDEPGNDTVHLDGVDSGVFGDDDFFYGNGNGDAEDEISSSLKIPSTKETLPIQEGSAADPNDESNKDDQAQISDEKGKGKGKGRRIEWKEKVGEEEDDGIVVFQYCTVKQKIRMQKNNGGTMQL</sequence>
<feature type="compositionally biased region" description="Polar residues" evidence="1">
    <location>
        <begin position="161"/>
        <end position="171"/>
    </location>
</feature>
<accession>A0A0L9VHI9</accession>
<evidence type="ECO:0000256" key="1">
    <source>
        <dbReference type="SAM" id="MobiDB-lite"/>
    </source>
</evidence>
<evidence type="ECO:0000313" key="3">
    <source>
        <dbReference type="Proteomes" id="UP000053144"/>
    </source>
</evidence>
<dbReference type="Proteomes" id="UP000053144">
    <property type="component" value="Chromosome 10"/>
</dbReference>
<proteinExistence type="predicted"/>
<feature type="compositionally biased region" description="Basic and acidic residues" evidence="1">
    <location>
        <begin position="122"/>
        <end position="136"/>
    </location>
</feature>